<dbReference type="Proteomes" id="UP001058124">
    <property type="component" value="Unassembled WGS sequence"/>
</dbReference>
<accession>A0AAV5N426</accession>
<dbReference type="AlphaFoldDB" id="A0AAV5N426"/>
<evidence type="ECO:0000313" key="2">
    <source>
        <dbReference type="Proteomes" id="UP001058124"/>
    </source>
</evidence>
<evidence type="ECO:0000313" key="1">
    <source>
        <dbReference type="EMBL" id="GKX56863.1"/>
    </source>
</evidence>
<sequence>MTGRRAVANRIVENIISSIELITDPWIDSSIYDFFHQHEAVLEFSYEVIENKYIIDVSLRRTELHEIKEHFMAFVTAMQYSYFTFYSRRANDHIISYRLISGGSDMKGFYCEVNYTHV</sequence>
<protein>
    <submittedName>
        <fullName evidence="1">Uncharacterized protein</fullName>
    </submittedName>
</protein>
<dbReference type="EMBL" id="BRLH01000009">
    <property type="protein sequence ID" value="GKX56863.1"/>
    <property type="molecule type" value="Genomic_DNA"/>
</dbReference>
<organism evidence="1 2">
    <name type="scientific">Leminorella grimontii</name>
    <dbReference type="NCBI Taxonomy" id="82981"/>
    <lineage>
        <taxon>Bacteria</taxon>
        <taxon>Pseudomonadati</taxon>
        <taxon>Pseudomonadota</taxon>
        <taxon>Gammaproteobacteria</taxon>
        <taxon>Enterobacterales</taxon>
        <taxon>Budviciaceae</taxon>
        <taxon>Leminorella</taxon>
    </lineage>
</organism>
<keyword evidence="2" id="KW-1185">Reference proteome</keyword>
<reference evidence="1" key="1">
    <citation type="submission" date="2022-06" db="EMBL/GenBank/DDBJ databases">
        <title>Draft genome sequences of Leminorella grimontii str. JCM5902.</title>
        <authorList>
            <person name="Wakabayashi Y."/>
            <person name="Kojima K."/>
        </authorList>
    </citation>
    <scope>NUCLEOTIDE SEQUENCE</scope>
    <source>
        <strain evidence="1">JCM 5902</strain>
    </source>
</reference>
<name>A0AAV5N426_9GAMM</name>
<gene>
    <name evidence="1" type="ORF">SOASR030_29750</name>
</gene>
<comment type="caution">
    <text evidence="1">The sequence shown here is derived from an EMBL/GenBank/DDBJ whole genome shotgun (WGS) entry which is preliminary data.</text>
</comment>
<proteinExistence type="predicted"/>